<dbReference type="SUPFAM" id="SSF46785">
    <property type="entry name" value="Winged helix' DNA-binding domain"/>
    <property type="match status" value="1"/>
</dbReference>
<dbReference type="OrthoDB" id="8821470at2"/>
<dbReference type="RefSeq" id="WP_129151127.1">
    <property type="nucleotide sequence ID" value="NZ_JBHSDO010000011.1"/>
</dbReference>
<evidence type="ECO:0008006" key="3">
    <source>
        <dbReference type="Google" id="ProtNLM"/>
    </source>
</evidence>
<organism evidence="1 2">
    <name type="scientific">Achromobacter aloeverae</name>
    <dbReference type="NCBI Taxonomy" id="1750518"/>
    <lineage>
        <taxon>Bacteria</taxon>
        <taxon>Pseudomonadati</taxon>
        <taxon>Pseudomonadota</taxon>
        <taxon>Betaproteobacteria</taxon>
        <taxon>Burkholderiales</taxon>
        <taxon>Alcaligenaceae</taxon>
        <taxon>Achromobacter</taxon>
    </lineage>
</organism>
<accession>A0A4Q1HJ91</accession>
<reference evidence="1 2" key="1">
    <citation type="journal article" date="2017" name="Int. J. Syst. Evol. Microbiol.">
        <title>Achromobacter aloeverae sp. nov., isolated from the root of Aloe vera (L.) Burm.f.</title>
        <authorList>
            <person name="Kuncharoen N."/>
            <person name="Muramatsu Y."/>
            <person name="Shibata C."/>
            <person name="Kamakura Y."/>
            <person name="Nakagawa Y."/>
            <person name="Tanasupawat S."/>
        </authorList>
    </citation>
    <scope>NUCLEOTIDE SEQUENCE [LARGE SCALE GENOMIC DNA]</scope>
    <source>
        <strain evidence="1 2">AVA-1</strain>
    </source>
</reference>
<sequence length="143" mass="15880">MQRETIFPGIQKRLRAARVRPTYGRIEVLVALMRAEGTPTSREDLAQRLADAGAELSVSSMNRCLRDLVDAGVVQRDEPDRFLVVAPAPPAEGDTQGVRVKIQSRTRMVVSDSARLNRGLMDMLAQYNFPLPTRSITISIDSE</sequence>
<evidence type="ECO:0000313" key="1">
    <source>
        <dbReference type="EMBL" id="RXN87763.1"/>
    </source>
</evidence>
<evidence type="ECO:0000313" key="2">
    <source>
        <dbReference type="Proteomes" id="UP000290849"/>
    </source>
</evidence>
<dbReference type="InterPro" id="IPR036390">
    <property type="entry name" value="WH_DNA-bd_sf"/>
</dbReference>
<dbReference type="AlphaFoldDB" id="A0A4Q1HJ91"/>
<protein>
    <recommendedName>
        <fullName evidence="3">Fur family transcriptional regulator</fullName>
    </recommendedName>
</protein>
<dbReference type="InterPro" id="IPR036388">
    <property type="entry name" value="WH-like_DNA-bd_sf"/>
</dbReference>
<keyword evidence="2" id="KW-1185">Reference proteome</keyword>
<comment type="caution">
    <text evidence="1">The sequence shown here is derived from an EMBL/GenBank/DDBJ whole genome shotgun (WGS) entry which is preliminary data.</text>
</comment>
<dbReference type="Gene3D" id="1.10.10.10">
    <property type="entry name" value="Winged helix-like DNA-binding domain superfamily/Winged helix DNA-binding domain"/>
    <property type="match status" value="1"/>
</dbReference>
<dbReference type="Proteomes" id="UP000290849">
    <property type="component" value="Unassembled WGS sequence"/>
</dbReference>
<dbReference type="EMBL" id="PYAL01000004">
    <property type="protein sequence ID" value="RXN87763.1"/>
    <property type="molecule type" value="Genomic_DNA"/>
</dbReference>
<proteinExistence type="predicted"/>
<name>A0A4Q1HJ91_9BURK</name>
<gene>
    <name evidence="1" type="ORF">C7R54_14280</name>
</gene>